<protein>
    <submittedName>
        <fullName evidence="2">Uncharacterized protein</fullName>
    </submittedName>
</protein>
<reference evidence="2" key="1">
    <citation type="submission" date="2014-11" db="EMBL/GenBank/DDBJ databases">
        <authorList>
            <person name="Amaro Gonzalez C."/>
        </authorList>
    </citation>
    <scope>NUCLEOTIDE SEQUENCE</scope>
</reference>
<organism evidence="2">
    <name type="scientific">Anguilla anguilla</name>
    <name type="common">European freshwater eel</name>
    <name type="synonym">Muraena anguilla</name>
    <dbReference type="NCBI Taxonomy" id="7936"/>
    <lineage>
        <taxon>Eukaryota</taxon>
        <taxon>Metazoa</taxon>
        <taxon>Chordata</taxon>
        <taxon>Craniata</taxon>
        <taxon>Vertebrata</taxon>
        <taxon>Euteleostomi</taxon>
        <taxon>Actinopterygii</taxon>
        <taxon>Neopterygii</taxon>
        <taxon>Teleostei</taxon>
        <taxon>Anguilliformes</taxon>
        <taxon>Anguillidae</taxon>
        <taxon>Anguilla</taxon>
    </lineage>
</organism>
<proteinExistence type="predicted"/>
<dbReference type="AlphaFoldDB" id="A0A0E9PZW6"/>
<sequence length="45" mass="4635">MTTRFCVPCASCALCGPLWEIFVGLCASDLAAASESSPLIGLKSD</sequence>
<keyword evidence="1" id="KW-0732">Signal</keyword>
<dbReference type="EMBL" id="GBXM01098952">
    <property type="protein sequence ID" value="JAH09625.1"/>
    <property type="molecule type" value="Transcribed_RNA"/>
</dbReference>
<evidence type="ECO:0000313" key="2">
    <source>
        <dbReference type="EMBL" id="JAH09625.1"/>
    </source>
</evidence>
<reference evidence="2" key="2">
    <citation type="journal article" date="2015" name="Fish Shellfish Immunol.">
        <title>Early steps in the European eel (Anguilla anguilla)-Vibrio vulnificus interaction in the gills: Role of the RtxA13 toxin.</title>
        <authorList>
            <person name="Callol A."/>
            <person name="Pajuelo D."/>
            <person name="Ebbesson L."/>
            <person name="Teles M."/>
            <person name="MacKenzie S."/>
            <person name="Amaro C."/>
        </authorList>
    </citation>
    <scope>NUCLEOTIDE SEQUENCE</scope>
</reference>
<name>A0A0E9PZW6_ANGAN</name>
<accession>A0A0E9PZW6</accession>
<feature type="signal peptide" evidence="1">
    <location>
        <begin position="1"/>
        <end position="17"/>
    </location>
</feature>
<evidence type="ECO:0000256" key="1">
    <source>
        <dbReference type="SAM" id="SignalP"/>
    </source>
</evidence>
<feature type="chain" id="PRO_5002431147" evidence="1">
    <location>
        <begin position="18"/>
        <end position="45"/>
    </location>
</feature>